<feature type="domain" description="USP" evidence="8">
    <location>
        <begin position="40"/>
        <end position="346"/>
    </location>
</feature>
<feature type="compositionally biased region" description="Gly residues" evidence="7">
    <location>
        <begin position="88"/>
        <end position="97"/>
    </location>
</feature>
<dbReference type="HOGENOM" id="CLU_008279_13_1_1"/>
<comment type="catalytic activity">
    <reaction evidence="1">
        <text>Thiol-dependent hydrolysis of ester, thioester, amide, peptide and isopeptide bonds formed by the C-terminal Gly of ubiquitin (a 76-residue protein attached to proteins as an intracellular targeting signal).</text>
        <dbReference type="EC" id="3.4.19.12"/>
    </reaction>
</comment>
<organism evidence="10 11">
    <name type="scientific">Lottia gigantea</name>
    <name type="common">Giant owl limpet</name>
    <dbReference type="NCBI Taxonomy" id="225164"/>
    <lineage>
        <taxon>Eukaryota</taxon>
        <taxon>Metazoa</taxon>
        <taxon>Spiralia</taxon>
        <taxon>Lophotrochozoa</taxon>
        <taxon>Mollusca</taxon>
        <taxon>Gastropoda</taxon>
        <taxon>Patellogastropoda</taxon>
        <taxon>Lottioidea</taxon>
        <taxon>Lottiidae</taxon>
        <taxon>Lottia</taxon>
    </lineage>
</organism>
<protein>
    <recommendedName>
        <fullName evidence="2">ubiquitinyl hydrolase 1</fullName>
        <ecNumber evidence="2">3.4.19.12</ecNumber>
    </recommendedName>
</protein>
<dbReference type="PROSITE" id="PS00973">
    <property type="entry name" value="USP_2"/>
    <property type="match status" value="1"/>
</dbReference>
<dbReference type="Gene3D" id="3.30.40.10">
    <property type="entry name" value="Zinc/RING finger domain, C3HC4 (zinc finger)"/>
    <property type="match status" value="1"/>
</dbReference>
<evidence type="ECO:0000256" key="3">
    <source>
        <dbReference type="ARBA" id="ARBA00022723"/>
    </source>
</evidence>
<evidence type="ECO:0000256" key="4">
    <source>
        <dbReference type="ARBA" id="ARBA00022771"/>
    </source>
</evidence>
<dbReference type="PROSITE" id="PS50271">
    <property type="entry name" value="ZF_UBP"/>
    <property type="match status" value="1"/>
</dbReference>
<accession>V4AQH2</accession>
<keyword evidence="3" id="KW-0479">Metal-binding</keyword>
<dbReference type="Pfam" id="PF00443">
    <property type="entry name" value="UCH"/>
    <property type="match status" value="1"/>
</dbReference>
<feature type="compositionally biased region" description="Basic residues" evidence="7">
    <location>
        <begin position="410"/>
        <end position="419"/>
    </location>
</feature>
<dbReference type="CTD" id="20243827"/>
<dbReference type="EC" id="3.4.19.12" evidence="2"/>
<dbReference type="InterPro" id="IPR018200">
    <property type="entry name" value="USP_CS"/>
</dbReference>
<feature type="non-terminal residue" evidence="10">
    <location>
        <position position="1"/>
    </location>
</feature>
<dbReference type="OrthoDB" id="21192at2759"/>
<keyword evidence="4 6" id="KW-0863">Zinc-finger</keyword>
<feature type="region of interest" description="Disordered" evidence="7">
    <location>
        <begin position="79"/>
        <end position="99"/>
    </location>
</feature>
<evidence type="ECO:0000256" key="5">
    <source>
        <dbReference type="ARBA" id="ARBA00022833"/>
    </source>
</evidence>
<reference evidence="10 11" key="1">
    <citation type="journal article" date="2013" name="Nature">
        <title>Insights into bilaterian evolution from three spiralian genomes.</title>
        <authorList>
            <person name="Simakov O."/>
            <person name="Marletaz F."/>
            <person name="Cho S.J."/>
            <person name="Edsinger-Gonzales E."/>
            <person name="Havlak P."/>
            <person name="Hellsten U."/>
            <person name="Kuo D.H."/>
            <person name="Larsson T."/>
            <person name="Lv J."/>
            <person name="Arendt D."/>
            <person name="Savage R."/>
            <person name="Osoegawa K."/>
            <person name="de Jong P."/>
            <person name="Grimwood J."/>
            <person name="Chapman J.A."/>
            <person name="Shapiro H."/>
            <person name="Aerts A."/>
            <person name="Otillar R.P."/>
            <person name="Terry A.Y."/>
            <person name="Boore J.L."/>
            <person name="Grigoriev I.V."/>
            <person name="Lindberg D.R."/>
            <person name="Seaver E.C."/>
            <person name="Weisblat D.A."/>
            <person name="Putnam N.H."/>
            <person name="Rokhsar D.S."/>
        </authorList>
    </citation>
    <scope>NUCLEOTIDE SEQUENCE [LARGE SCALE GENOMIC DNA]</scope>
</reference>
<dbReference type="InterPro" id="IPR001394">
    <property type="entry name" value="Peptidase_C19_UCH"/>
</dbReference>
<dbReference type="GO" id="GO:0016579">
    <property type="term" value="P:protein deubiquitination"/>
    <property type="evidence" value="ECO:0007669"/>
    <property type="project" value="InterPro"/>
</dbReference>
<dbReference type="GO" id="GO:0004843">
    <property type="term" value="F:cysteine-type deubiquitinase activity"/>
    <property type="evidence" value="ECO:0007669"/>
    <property type="project" value="UniProtKB-EC"/>
</dbReference>
<evidence type="ECO:0000256" key="7">
    <source>
        <dbReference type="SAM" id="MobiDB-lite"/>
    </source>
</evidence>
<evidence type="ECO:0000256" key="2">
    <source>
        <dbReference type="ARBA" id="ARBA00012759"/>
    </source>
</evidence>
<name>V4AQH2_LOTGI</name>
<dbReference type="SUPFAM" id="SSF57850">
    <property type="entry name" value="RING/U-box"/>
    <property type="match status" value="1"/>
</dbReference>
<sequence>ACLSCRNVACGRFNNGHALRHFQDKKVYMCFCFSIYRQNSDLNDKFATAVLHHSRSLLSKVLTAWQAYVQHEKHLSKPVNLRSTPVKRGGGLSGGEGSPSTSSLSLNLNSSLSLNNISLWHELHGLLRVLWSGKWSQVSPHGFLHTVWNRIPMFKGYSQHDAQEFLCELLDKLEDEVPELPETNHHSNILTDIFQGQLVSSVTCMKCDHQSSTYEPFLDLSLEFPDRYQITSSNSNISDTSCHVTEMLSKWSGRYHREKIAAHVRFDEDLDMSPYCSDSVGWTSCTYRLAGVVVHHGWGFGSGHYTSYCWSNEADSWLDCNDSKVEFTTLQDVQKSQAYILFYTQVTQDISDESLATPLETTTSGEFSDSESLSENSLMVDEDITFNFKNSDLFTDSNSNASATISTPPRLKRRRTNSL</sequence>
<evidence type="ECO:0000313" key="10">
    <source>
        <dbReference type="EMBL" id="ESO97065.1"/>
    </source>
</evidence>
<dbReference type="Proteomes" id="UP000030746">
    <property type="component" value="Unassembled WGS sequence"/>
</dbReference>
<feature type="domain" description="UBP-type" evidence="9">
    <location>
        <begin position="1"/>
        <end position="69"/>
    </location>
</feature>
<dbReference type="Pfam" id="PF02148">
    <property type="entry name" value="zf-UBP"/>
    <property type="match status" value="1"/>
</dbReference>
<dbReference type="InterPro" id="IPR050185">
    <property type="entry name" value="Ub_carboxyl-term_hydrolase"/>
</dbReference>
<dbReference type="OMA" id="IQNKEPR"/>
<dbReference type="InterPro" id="IPR038765">
    <property type="entry name" value="Papain-like_cys_pep_sf"/>
</dbReference>
<evidence type="ECO:0000256" key="6">
    <source>
        <dbReference type="PROSITE-ProRule" id="PRU00502"/>
    </source>
</evidence>
<dbReference type="STRING" id="225164.V4AQH2"/>
<dbReference type="InterPro" id="IPR001607">
    <property type="entry name" value="Znf_UBP"/>
</dbReference>
<keyword evidence="11" id="KW-1185">Reference proteome</keyword>
<dbReference type="KEGG" id="lgi:LOTGIDRAFT_176534"/>
<dbReference type="PANTHER" id="PTHR21646">
    <property type="entry name" value="UBIQUITIN CARBOXYL-TERMINAL HYDROLASE"/>
    <property type="match status" value="1"/>
</dbReference>
<keyword evidence="5" id="KW-0862">Zinc</keyword>
<dbReference type="PANTHER" id="PTHR21646:SF5">
    <property type="entry name" value="UBIQUITIN CARBOXYL-TERMINAL HYDROLASE-RELATED"/>
    <property type="match status" value="1"/>
</dbReference>
<dbReference type="Gene3D" id="3.90.70.10">
    <property type="entry name" value="Cysteine proteinases"/>
    <property type="match status" value="2"/>
</dbReference>
<dbReference type="GO" id="GO:0008270">
    <property type="term" value="F:zinc ion binding"/>
    <property type="evidence" value="ECO:0007669"/>
    <property type="project" value="UniProtKB-KW"/>
</dbReference>
<dbReference type="AlphaFoldDB" id="V4AQH2"/>
<proteinExistence type="predicted"/>
<dbReference type="GeneID" id="20243827"/>
<dbReference type="PROSITE" id="PS50235">
    <property type="entry name" value="USP_3"/>
    <property type="match status" value="1"/>
</dbReference>
<evidence type="ECO:0000313" key="11">
    <source>
        <dbReference type="Proteomes" id="UP000030746"/>
    </source>
</evidence>
<dbReference type="InterPro" id="IPR028889">
    <property type="entry name" value="USP"/>
</dbReference>
<gene>
    <name evidence="10" type="ORF">LOTGIDRAFT_176534</name>
</gene>
<dbReference type="RefSeq" id="XP_009052247.1">
    <property type="nucleotide sequence ID" value="XM_009053999.1"/>
</dbReference>
<dbReference type="EMBL" id="KB201348">
    <property type="protein sequence ID" value="ESO97065.1"/>
    <property type="molecule type" value="Genomic_DNA"/>
</dbReference>
<dbReference type="InterPro" id="IPR013083">
    <property type="entry name" value="Znf_RING/FYVE/PHD"/>
</dbReference>
<evidence type="ECO:0000259" key="9">
    <source>
        <dbReference type="PROSITE" id="PS50271"/>
    </source>
</evidence>
<evidence type="ECO:0000256" key="1">
    <source>
        <dbReference type="ARBA" id="ARBA00000707"/>
    </source>
</evidence>
<dbReference type="SUPFAM" id="SSF54001">
    <property type="entry name" value="Cysteine proteinases"/>
    <property type="match status" value="1"/>
</dbReference>
<evidence type="ECO:0000259" key="8">
    <source>
        <dbReference type="PROSITE" id="PS50235"/>
    </source>
</evidence>
<feature type="region of interest" description="Disordered" evidence="7">
    <location>
        <begin position="399"/>
        <end position="419"/>
    </location>
</feature>